<dbReference type="SUPFAM" id="SSF48403">
    <property type="entry name" value="Ankyrin repeat"/>
    <property type="match status" value="1"/>
</dbReference>
<dbReference type="InterPro" id="IPR051637">
    <property type="entry name" value="Ank_repeat_dom-contain_49"/>
</dbReference>
<dbReference type="InParanoid" id="A2F9F3"/>
<dbReference type="VEuPathDB" id="TrichDB:TVAGG3_1029570"/>
<dbReference type="VEuPathDB" id="TrichDB:TVAG_477460"/>
<dbReference type="Gene3D" id="1.25.40.20">
    <property type="entry name" value="Ankyrin repeat-containing domain"/>
    <property type="match status" value="1"/>
</dbReference>
<reference evidence="4" key="1">
    <citation type="submission" date="2006-10" db="EMBL/GenBank/DDBJ databases">
        <authorList>
            <person name="Amadeo P."/>
            <person name="Zhao Q."/>
            <person name="Wortman J."/>
            <person name="Fraser-Liggett C."/>
            <person name="Carlton J."/>
        </authorList>
    </citation>
    <scope>NUCLEOTIDE SEQUENCE</scope>
    <source>
        <strain evidence="4">G3</strain>
    </source>
</reference>
<dbReference type="PANTHER" id="PTHR24180">
    <property type="entry name" value="CYCLIN-DEPENDENT KINASE INHIBITOR 2C-RELATED"/>
    <property type="match status" value="1"/>
</dbReference>
<dbReference type="AlphaFoldDB" id="A2F9F3"/>
<dbReference type="PANTHER" id="PTHR24180:SF45">
    <property type="entry name" value="POLY [ADP-RIBOSE] POLYMERASE TANKYRASE"/>
    <property type="match status" value="1"/>
</dbReference>
<dbReference type="InterPro" id="IPR002110">
    <property type="entry name" value="Ankyrin_rpt"/>
</dbReference>
<feature type="repeat" description="ANK" evidence="3">
    <location>
        <begin position="90"/>
        <end position="117"/>
    </location>
</feature>
<proteinExistence type="predicted"/>
<keyword evidence="2 3" id="KW-0040">ANK repeat</keyword>
<dbReference type="EMBL" id="DS113674">
    <property type="protein sequence ID" value="EAX98472.1"/>
    <property type="molecule type" value="Genomic_DNA"/>
</dbReference>
<sequence length="144" mass="16784">MYREYTPSYLNLEAYLILLDYGYDPININDLYVFGIDDLILYFFKKFEQIAINEFNILKAIERHFTKTILYAIERGADVTKTNNFKSGTLHFAAKYNIKEIVKPLISRGVDINAEDKYGRTPLYYAREYNPEIAELLISNGTGQ</sequence>
<name>A2F9F3_TRIV3</name>
<gene>
    <name evidence="4" type="ORF">TVAG_477460</name>
</gene>
<organism evidence="4 5">
    <name type="scientific">Trichomonas vaginalis (strain ATCC PRA-98 / G3)</name>
    <dbReference type="NCBI Taxonomy" id="412133"/>
    <lineage>
        <taxon>Eukaryota</taxon>
        <taxon>Metamonada</taxon>
        <taxon>Parabasalia</taxon>
        <taxon>Trichomonadida</taxon>
        <taxon>Trichomonadidae</taxon>
        <taxon>Trichomonas</taxon>
    </lineage>
</organism>
<dbReference type="Pfam" id="PF12796">
    <property type="entry name" value="Ank_2"/>
    <property type="match status" value="1"/>
</dbReference>
<protein>
    <submittedName>
        <fullName evidence="4">Ankyrin repeat protein, putative</fullName>
    </submittedName>
</protein>
<accession>A2F9F3</accession>
<evidence type="ECO:0000313" key="5">
    <source>
        <dbReference type="Proteomes" id="UP000001542"/>
    </source>
</evidence>
<dbReference type="Proteomes" id="UP000001542">
    <property type="component" value="Unassembled WGS sequence"/>
</dbReference>
<dbReference type="OrthoDB" id="4772757at2759"/>
<evidence type="ECO:0000256" key="3">
    <source>
        <dbReference type="PROSITE-ProRule" id="PRU00023"/>
    </source>
</evidence>
<evidence type="ECO:0000313" key="4">
    <source>
        <dbReference type="EMBL" id="EAX98472.1"/>
    </source>
</evidence>
<dbReference type="RefSeq" id="XP_001311402.1">
    <property type="nucleotide sequence ID" value="XM_001311401.1"/>
</dbReference>
<evidence type="ECO:0000256" key="1">
    <source>
        <dbReference type="ARBA" id="ARBA00022737"/>
    </source>
</evidence>
<dbReference type="KEGG" id="tva:4756279"/>
<dbReference type="PROSITE" id="PS50088">
    <property type="entry name" value="ANK_REPEAT"/>
    <property type="match status" value="1"/>
</dbReference>
<dbReference type="SMR" id="A2F9F3"/>
<keyword evidence="1" id="KW-0677">Repeat</keyword>
<reference evidence="4" key="2">
    <citation type="journal article" date="2007" name="Science">
        <title>Draft genome sequence of the sexually transmitted pathogen Trichomonas vaginalis.</title>
        <authorList>
            <person name="Carlton J.M."/>
            <person name="Hirt R.P."/>
            <person name="Silva J.C."/>
            <person name="Delcher A.L."/>
            <person name="Schatz M."/>
            <person name="Zhao Q."/>
            <person name="Wortman J.R."/>
            <person name="Bidwell S.L."/>
            <person name="Alsmark U.C.M."/>
            <person name="Besteiro S."/>
            <person name="Sicheritz-Ponten T."/>
            <person name="Noel C.J."/>
            <person name="Dacks J.B."/>
            <person name="Foster P.G."/>
            <person name="Simillion C."/>
            <person name="Van de Peer Y."/>
            <person name="Miranda-Saavedra D."/>
            <person name="Barton G.J."/>
            <person name="Westrop G.D."/>
            <person name="Mueller S."/>
            <person name="Dessi D."/>
            <person name="Fiori P.L."/>
            <person name="Ren Q."/>
            <person name="Paulsen I."/>
            <person name="Zhang H."/>
            <person name="Bastida-Corcuera F.D."/>
            <person name="Simoes-Barbosa A."/>
            <person name="Brown M.T."/>
            <person name="Hayes R.D."/>
            <person name="Mukherjee M."/>
            <person name="Okumura C.Y."/>
            <person name="Schneider R."/>
            <person name="Smith A.J."/>
            <person name="Vanacova S."/>
            <person name="Villalvazo M."/>
            <person name="Haas B.J."/>
            <person name="Pertea M."/>
            <person name="Feldblyum T.V."/>
            <person name="Utterback T.R."/>
            <person name="Shu C.L."/>
            <person name="Osoegawa K."/>
            <person name="de Jong P.J."/>
            <person name="Hrdy I."/>
            <person name="Horvathova L."/>
            <person name="Zubacova Z."/>
            <person name="Dolezal P."/>
            <person name="Malik S.B."/>
            <person name="Logsdon J.M. Jr."/>
            <person name="Henze K."/>
            <person name="Gupta A."/>
            <person name="Wang C.C."/>
            <person name="Dunne R.L."/>
            <person name="Upcroft J.A."/>
            <person name="Upcroft P."/>
            <person name="White O."/>
            <person name="Salzberg S.L."/>
            <person name="Tang P."/>
            <person name="Chiu C.-H."/>
            <person name="Lee Y.-S."/>
            <person name="Embley T.M."/>
            <person name="Coombs G.H."/>
            <person name="Mottram J.C."/>
            <person name="Tachezy J."/>
            <person name="Fraser-Liggett C.M."/>
            <person name="Johnson P.J."/>
        </authorList>
    </citation>
    <scope>NUCLEOTIDE SEQUENCE [LARGE SCALE GENOMIC DNA]</scope>
    <source>
        <strain evidence="4">G3</strain>
    </source>
</reference>
<keyword evidence="5" id="KW-1185">Reference proteome</keyword>
<dbReference type="PROSITE" id="PS50297">
    <property type="entry name" value="ANK_REP_REGION"/>
    <property type="match status" value="1"/>
</dbReference>
<dbReference type="InterPro" id="IPR036770">
    <property type="entry name" value="Ankyrin_rpt-contain_sf"/>
</dbReference>
<evidence type="ECO:0000256" key="2">
    <source>
        <dbReference type="ARBA" id="ARBA00023043"/>
    </source>
</evidence>
<dbReference type="STRING" id="5722.A2F9F3"/>